<dbReference type="PANTHER" id="PTHR30619">
    <property type="entry name" value="DNA INTERNALIZATION/COMPETENCE PROTEIN COMEC/REC2"/>
    <property type="match status" value="1"/>
</dbReference>
<dbReference type="Gene3D" id="3.60.15.10">
    <property type="entry name" value="Ribonuclease Z/Hydroxyacylglutathione hydrolase-like"/>
    <property type="match status" value="2"/>
</dbReference>
<dbReference type="InterPro" id="IPR036866">
    <property type="entry name" value="RibonucZ/Hydroxyglut_hydro"/>
</dbReference>
<dbReference type="InterPro" id="IPR001279">
    <property type="entry name" value="Metallo-B-lactamas"/>
</dbReference>
<organism evidence="2 3">
    <name type="scientific">Alteromonas macleodii</name>
    <name type="common">Pseudoalteromonas macleodii</name>
    <dbReference type="NCBI Taxonomy" id="28108"/>
    <lineage>
        <taxon>Bacteria</taxon>
        <taxon>Pseudomonadati</taxon>
        <taxon>Pseudomonadota</taxon>
        <taxon>Gammaproteobacteria</taxon>
        <taxon>Alteromonadales</taxon>
        <taxon>Alteromonadaceae</taxon>
        <taxon>Alteromonas/Salinimonas group</taxon>
        <taxon>Alteromonas</taxon>
    </lineage>
</organism>
<reference evidence="2 3" key="1">
    <citation type="submission" date="2015-12" db="EMBL/GenBank/DDBJ databases">
        <authorList>
            <person name="Shamseldin A."/>
            <person name="Moawad H."/>
            <person name="Abd El-Rahim W.M."/>
            <person name="Sadowsky M.J."/>
        </authorList>
    </citation>
    <scope>NUCLEOTIDE SEQUENCE [LARGE SCALE GENOMIC DNA]</scope>
    <source>
        <strain evidence="2 3">D7</strain>
    </source>
</reference>
<dbReference type="AlphaFoldDB" id="A0A126Q4F3"/>
<sequence>MMTYHIQRTFHPIGQGAFYSERHDDFNIVYDCGARPLSPYAKSLVQSVFTASDKIDVLFISHFDYDHVSAISLLMRKVKKIKKVVLPLLHDEHKNLLININRAMSQNIIKLLKDPQSFFGEDTDIVYVKPASPQEENDDNEGEEKRLLDLKEIRHMQDPLSGKIEIKSGSKLRLGAELSWVFVPYNFCNKKRSIQLESELESEGFCVTQLKNDPIYSLKAFSTPASRRVLREIYTRVDGNVNENSLLLYSGPDTSFNKDELLHCYVEIGWPDFWFHRTNSGCIYTGDADLNKISLNTEYSEYIESVGVIQVPHHGSRHNFTIEAFEGFWPHIVCPVSCGEQNQYGHPASEVINQLALRLFTPLIVTEQPETEFIQHIFFINKRAESLQKTVGKF</sequence>
<dbReference type="InterPro" id="IPR052159">
    <property type="entry name" value="Competence_DNA_uptake"/>
</dbReference>
<gene>
    <name evidence="2" type="ORF">AVL55_14875</name>
</gene>
<dbReference type="EMBL" id="CP014323">
    <property type="protein sequence ID" value="AMJ99328.1"/>
    <property type="molecule type" value="Genomic_DNA"/>
</dbReference>
<dbReference type="SUPFAM" id="SSF56281">
    <property type="entry name" value="Metallo-hydrolase/oxidoreductase"/>
    <property type="match status" value="1"/>
</dbReference>
<dbReference type="Pfam" id="PF00753">
    <property type="entry name" value="Lactamase_B"/>
    <property type="match status" value="1"/>
</dbReference>
<feature type="domain" description="Metallo-beta-lactamase" evidence="1">
    <location>
        <begin position="22"/>
        <end position="97"/>
    </location>
</feature>
<accession>A0A126Q4F3</accession>
<protein>
    <recommendedName>
        <fullName evidence="1">Metallo-beta-lactamase domain-containing protein</fullName>
    </recommendedName>
</protein>
<evidence type="ECO:0000259" key="1">
    <source>
        <dbReference type="Pfam" id="PF00753"/>
    </source>
</evidence>
<dbReference type="Proteomes" id="UP000063991">
    <property type="component" value="Chromosome"/>
</dbReference>
<name>A0A126Q4F3_ALTMA</name>
<evidence type="ECO:0000313" key="2">
    <source>
        <dbReference type="EMBL" id="AMJ99328.1"/>
    </source>
</evidence>
<dbReference type="OrthoDB" id="9815072at2"/>
<proteinExistence type="predicted"/>
<dbReference type="PANTHER" id="PTHR30619:SF1">
    <property type="entry name" value="RECOMBINATION PROTEIN 2"/>
    <property type="match status" value="1"/>
</dbReference>
<dbReference type="RefSeq" id="WP_061095666.1">
    <property type="nucleotide sequence ID" value="NZ_CP014323.1"/>
</dbReference>
<evidence type="ECO:0000313" key="3">
    <source>
        <dbReference type="Proteomes" id="UP000063991"/>
    </source>
</evidence>